<proteinExistence type="inferred from homology"/>
<dbReference type="InterPro" id="IPR038379">
    <property type="entry name" value="SecE_sf"/>
</dbReference>
<evidence type="ECO:0000256" key="1">
    <source>
        <dbReference type="ARBA" id="ARBA00004370"/>
    </source>
</evidence>
<dbReference type="PANTHER" id="PTHR33910:SF1">
    <property type="entry name" value="PROTEIN TRANSLOCASE SUBUNIT SECE"/>
    <property type="match status" value="1"/>
</dbReference>
<dbReference type="NCBIfam" id="TIGR00964">
    <property type="entry name" value="secE_bact"/>
    <property type="match status" value="1"/>
</dbReference>
<comment type="similarity">
    <text evidence="9">Belongs to the SecE/SEC61-gamma family.</text>
</comment>
<keyword evidence="8 9" id="KW-0472">Membrane</keyword>
<dbReference type="Proteomes" id="UP000348942">
    <property type="component" value="Chromosome 1"/>
</dbReference>
<comment type="subcellular location">
    <subcellularLocation>
        <location evidence="1">Membrane</location>
    </subcellularLocation>
</comment>
<comment type="caution">
    <text evidence="9">Lacks conserved residue(s) required for the propagation of feature annotation.</text>
</comment>
<dbReference type="PANTHER" id="PTHR33910">
    <property type="entry name" value="PROTEIN TRANSLOCASE SUBUNIT SECE"/>
    <property type="match status" value="1"/>
</dbReference>
<evidence type="ECO:0000256" key="4">
    <source>
        <dbReference type="ARBA" id="ARBA00022692"/>
    </source>
</evidence>
<feature type="transmembrane region" description="Helical" evidence="9">
    <location>
        <begin position="42"/>
        <end position="63"/>
    </location>
</feature>
<comment type="subunit">
    <text evidence="9">Component of the Sec protein translocase complex. Heterotrimer consisting of SecY, SecE and SecG subunits. The heterotrimers can form oligomers, although 1 heterotrimer is thought to be able to translocate proteins. Interacts with the ribosome. Interacts with SecDF, and other proteins may be involved. Interacts with SecA.</text>
</comment>
<evidence type="ECO:0000313" key="10">
    <source>
        <dbReference type="EMBL" id="QGA64033.1"/>
    </source>
</evidence>
<keyword evidence="11" id="KW-1185">Reference proteome</keyword>
<keyword evidence="5 9" id="KW-0653">Protein transport</keyword>
<keyword evidence="4 9" id="KW-0812">Transmembrane</keyword>
<dbReference type="GO" id="GO:0065002">
    <property type="term" value="P:intracellular protein transmembrane transport"/>
    <property type="evidence" value="ECO:0007669"/>
    <property type="project" value="UniProtKB-UniRule"/>
</dbReference>
<dbReference type="GO" id="GO:0005886">
    <property type="term" value="C:plasma membrane"/>
    <property type="evidence" value="ECO:0007669"/>
    <property type="project" value="UniProtKB-UniRule"/>
</dbReference>
<keyword evidence="7 9" id="KW-0811">Translocation</keyword>
<sequence>MKAKVETHESSKAADAFKWLITFALLATAVVGNHLYGDMSVAIRAAVVVLLLAAALGVAALTTKGKATVVFAREAKLEVRKVVWPSRQETMQTTFIVLAVSIVMALLLWGIDGIMVRLIALATGV</sequence>
<gene>
    <name evidence="9 10" type="primary">secE</name>
    <name evidence="10" type="ORF">GFB47_00505</name>
</gene>
<evidence type="ECO:0000256" key="8">
    <source>
        <dbReference type="ARBA" id="ARBA00023136"/>
    </source>
</evidence>
<keyword evidence="2 9" id="KW-0813">Transport</keyword>
<protein>
    <recommendedName>
        <fullName evidence="9">Protein translocase subunit SecE</fullName>
    </recommendedName>
</protein>
<evidence type="ECO:0000256" key="3">
    <source>
        <dbReference type="ARBA" id="ARBA00022475"/>
    </source>
</evidence>
<name>A0A5Q0TAA1_9VIBR</name>
<dbReference type="InterPro" id="IPR001901">
    <property type="entry name" value="Translocase_SecE/Sec61-g"/>
</dbReference>
<keyword evidence="6 9" id="KW-1133">Transmembrane helix</keyword>
<dbReference type="EMBL" id="CP045699">
    <property type="protein sequence ID" value="QGA64033.1"/>
    <property type="molecule type" value="Genomic_DNA"/>
</dbReference>
<accession>A0A5Q0TAA1</accession>
<evidence type="ECO:0000256" key="7">
    <source>
        <dbReference type="ARBA" id="ARBA00023010"/>
    </source>
</evidence>
<dbReference type="GO" id="GO:0008320">
    <property type="term" value="F:protein transmembrane transporter activity"/>
    <property type="evidence" value="ECO:0007669"/>
    <property type="project" value="UniProtKB-UniRule"/>
</dbReference>
<evidence type="ECO:0000256" key="9">
    <source>
        <dbReference type="HAMAP-Rule" id="MF_00422"/>
    </source>
</evidence>
<dbReference type="Pfam" id="PF00584">
    <property type="entry name" value="SecE"/>
    <property type="match status" value="1"/>
</dbReference>
<dbReference type="Gene3D" id="1.20.5.1030">
    <property type="entry name" value="Preprotein translocase secy subunit"/>
    <property type="match status" value="1"/>
</dbReference>
<dbReference type="NCBIfam" id="NF004372">
    <property type="entry name" value="PRK05740.1-2"/>
    <property type="match status" value="1"/>
</dbReference>
<feature type="transmembrane region" description="Helical" evidence="9">
    <location>
        <begin position="16"/>
        <end position="36"/>
    </location>
</feature>
<dbReference type="GO" id="GO:0009306">
    <property type="term" value="P:protein secretion"/>
    <property type="evidence" value="ECO:0007669"/>
    <property type="project" value="UniProtKB-UniRule"/>
</dbReference>
<evidence type="ECO:0000256" key="5">
    <source>
        <dbReference type="ARBA" id="ARBA00022927"/>
    </source>
</evidence>
<reference evidence="10 11" key="1">
    <citation type="submission" date="2019-10" db="EMBL/GenBank/DDBJ databases">
        <title>Vibrio sp. nov., isolated from Coralline algae surface.</title>
        <authorList>
            <person name="Geng Y."/>
            <person name="Zhang X."/>
        </authorList>
    </citation>
    <scope>NUCLEOTIDE SEQUENCE [LARGE SCALE GENOMIC DNA]</scope>
    <source>
        <strain evidence="10 11">SM1977</strain>
    </source>
</reference>
<dbReference type="GO" id="GO:0006605">
    <property type="term" value="P:protein targeting"/>
    <property type="evidence" value="ECO:0007669"/>
    <property type="project" value="UniProtKB-UniRule"/>
</dbReference>
<dbReference type="AlphaFoldDB" id="A0A5Q0TAA1"/>
<evidence type="ECO:0000256" key="6">
    <source>
        <dbReference type="ARBA" id="ARBA00022989"/>
    </source>
</evidence>
<evidence type="ECO:0000256" key="2">
    <source>
        <dbReference type="ARBA" id="ARBA00022448"/>
    </source>
</evidence>
<dbReference type="GO" id="GO:0043952">
    <property type="term" value="P:protein transport by the Sec complex"/>
    <property type="evidence" value="ECO:0007669"/>
    <property type="project" value="UniProtKB-UniRule"/>
</dbReference>
<dbReference type="PRINTS" id="PR01650">
    <property type="entry name" value="SECETRNLCASE"/>
</dbReference>
<feature type="transmembrane region" description="Helical" evidence="9">
    <location>
        <begin position="95"/>
        <end position="120"/>
    </location>
</feature>
<organism evidence="10 11">
    <name type="scientific">Vibrio algicola</name>
    <dbReference type="NCBI Taxonomy" id="2662262"/>
    <lineage>
        <taxon>Bacteria</taxon>
        <taxon>Pseudomonadati</taxon>
        <taxon>Pseudomonadota</taxon>
        <taxon>Gammaproteobacteria</taxon>
        <taxon>Vibrionales</taxon>
        <taxon>Vibrionaceae</taxon>
        <taxon>Vibrio</taxon>
    </lineage>
</organism>
<comment type="function">
    <text evidence="9">Essential subunit of the Sec protein translocation channel SecYEG. Clamps together the 2 halves of SecY. May contact the channel plug during translocation.</text>
</comment>
<dbReference type="RefSeq" id="WP_153445647.1">
    <property type="nucleotide sequence ID" value="NZ_CP045699.1"/>
</dbReference>
<dbReference type="PROSITE" id="PS01067">
    <property type="entry name" value="SECE_SEC61G"/>
    <property type="match status" value="1"/>
</dbReference>
<evidence type="ECO:0000313" key="11">
    <source>
        <dbReference type="Proteomes" id="UP000348942"/>
    </source>
</evidence>
<dbReference type="InterPro" id="IPR005807">
    <property type="entry name" value="SecE_bac"/>
</dbReference>
<dbReference type="HAMAP" id="MF_00422">
    <property type="entry name" value="SecE"/>
    <property type="match status" value="1"/>
</dbReference>
<keyword evidence="3 9" id="KW-1003">Cell membrane</keyword>